<dbReference type="Proteomes" id="UP001596297">
    <property type="component" value="Unassembled WGS sequence"/>
</dbReference>
<evidence type="ECO:0000313" key="3">
    <source>
        <dbReference type="Proteomes" id="UP001596297"/>
    </source>
</evidence>
<dbReference type="InterPro" id="IPR035931">
    <property type="entry name" value="YlxR-like_sf"/>
</dbReference>
<evidence type="ECO:0000313" key="2">
    <source>
        <dbReference type="EMBL" id="MFC6591305.1"/>
    </source>
</evidence>
<dbReference type="Pfam" id="PF04296">
    <property type="entry name" value="YlxR"/>
    <property type="match status" value="1"/>
</dbReference>
<evidence type="ECO:0000259" key="1">
    <source>
        <dbReference type="Pfam" id="PF04296"/>
    </source>
</evidence>
<sequence length="90" mass="10094">MPSLAALPAMPARHQPERSCVACRRKRPQAELVRLERSASGEWQRSGKERRGRGAYLCADSPECWQEKRLRRTFGASSARLSQALGQELG</sequence>
<feature type="domain" description="YlxR" evidence="1">
    <location>
        <begin position="18"/>
        <end position="77"/>
    </location>
</feature>
<accession>A0ABW1YD13</accession>
<reference evidence="3" key="1">
    <citation type="journal article" date="2019" name="Int. J. Syst. Evol. Microbiol.">
        <title>The Global Catalogue of Microorganisms (GCM) 10K type strain sequencing project: providing services to taxonomists for standard genome sequencing and annotation.</title>
        <authorList>
            <consortium name="The Broad Institute Genomics Platform"/>
            <consortium name="The Broad Institute Genome Sequencing Center for Infectious Disease"/>
            <person name="Wu L."/>
            <person name="Ma J."/>
        </authorList>
    </citation>
    <scope>NUCLEOTIDE SEQUENCE [LARGE SCALE GENOMIC DNA]</scope>
    <source>
        <strain evidence="3">CGMCC 1.15772</strain>
    </source>
</reference>
<dbReference type="EMBL" id="JBHSWD010000001">
    <property type="protein sequence ID" value="MFC6591305.1"/>
    <property type="molecule type" value="Genomic_DNA"/>
</dbReference>
<dbReference type="RefSeq" id="WP_380082307.1">
    <property type="nucleotide sequence ID" value="NZ_JBHSWD010000001.1"/>
</dbReference>
<protein>
    <submittedName>
        <fullName evidence="2">YlxR family protein</fullName>
    </submittedName>
</protein>
<keyword evidence="3" id="KW-1185">Reference proteome</keyword>
<dbReference type="InterPro" id="IPR037465">
    <property type="entry name" value="YlxR"/>
</dbReference>
<dbReference type="SUPFAM" id="SSF64376">
    <property type="entry name" value="YlxR-like"/>
    <property type="match status" value="1"/>
</dbReference>
<dbReference type="PANTHER" id="PTHR34215">
    <property type="entry name" value="BLL0784 PROTEIN"/>
    <property type="match status" value="1"/>
</dbReference>
<gene>
    <name evidence="2" type="ORF">ACFP81_04250</name>
</gene>
<dbReference type="PANTHER" id="PTHR34215:SF1">
    <property type="entry name" value="YLXR DOMAIN-CONTAINING PROTEIN"/>
    <property type="match status" value="1"/>
</dbReference>
<comment type="caution">
    <text evidence="2">The sequence shown here is derived from an EMBL/GenBank/DDBJ whole genome shotgun (WGS) entry which is preliminary data.</text>
</comment>
<name>A0ABW1YD13_9DEIO</name>
<dbReference type="Gene3D" id="3.30.1230.10">
    <property type="entry name" value="YlxR-like"/>
    <property type="match status" value="1"/>
</dbReference>
<organism evidence="2 3">
    <name type="scientific">Deinococcus lacus</name>
    <dbReference type="NCBI Taxonomy" id="392561"/>
    <lineage>
        <taxon>Bacteria</taxon>
        <taxon>Thermotogati</taxon>
        <taxon>Deinococcota</taxon>
        <taxon>Deinococci</taxon>
        <taxon>Deinococcales</taxon>
        <taxon>Deinococcaceae</taxon>
        <taxon>Deinococcus</taxon>
    </lineage>
</organism>
<dbReference type="InterPro" id="IPR007393">
    <property type="entry name" value="YlxR_dom"/>
</dbReference>
<proteinExistence type="predicted"/>